<evidence type="ECO:0000256" key="2">
    <source>
        <dbReference type="ARBA" id="ARBA00022475"/>
    </source>
</evidence>
<keyword evidence="5 7" id="KW-0472">Membrane</keyword>
<comment type="caution">
    <text evidence="8">The sequence shown here is derived from an EMBL/GenBank/DDBJ whole genome shotgun (WGS) entry which is preliminary data.</text>
</comment>
<evidence type="ECO:0000313" key="8">
    <source>
        <dbReference type="EMBL" id="GAA4997270.1"/>
    </source>
</evidence>
<keyword evidence="3 7" id="KW-0812">Transmembrane</keyword>
<proteinExistence type="predicted"/>
<evidence type="ECO:0000256" key="4">
    <source>
        <dbReference type="ARBA" id="ARBA00022989"/>
    </source>
</evidence>
<evidence type="ECO:0000256" key="5">
    <source>
        <dbReference type="ARBA" id="ARBA00023136"/>
    </source>
</evidence>
<accession>A0ABP9IG42</accession>
<feature type="transmembrane region" description="Helical" evidence="7">
    <location>
        <begin position="210"/>
        <end position="233"/>
    </location>
</feature>
<evidence type="ECO:0000256" key="6">
    <source>
        <dbReference type="SAM" id="MobiDB-lite"/>
    </source>
</evidence>
<feature type="transmembrane region" description="Helical" evidence="7">
    <location>
        <begin position="81"/>
        <end position="99"/>
    </location>
</feature>
<keyword evidence="2" id="KW-1003">Cell membrane</keyword>
<feature type="transmembrane region" description="Helical" evidence="7">
    <location>
        <begin position="30"/>
        <end position="51"/>
    </location>
</feature>
<dbReference type="RefSeq" id="WP_345681100.1">
    <property type="nucleotide sequence ID" value="NZ_BAABHS010000067.1"/>
</dbReference>
<dbReference type="EMBL" id="BAABHS010000067">
    <property type="protein sequence ID" value="GAA4997270.1"/>
    <property type="molecule type" value="Genomic_DNA"/>
</dbReference>
<evidence type="ECO:0000256" key="3">
    <source>
        <dbReference type="ARBA" id="ARBA00022692"/>
    </source>
</evidence>
<feature type="transmembrane region" description="Helical" evidence="7">
    <location>
        <begin position="265"/>
        <end position="286"/>
    </location>
</feature>
<feature type="transmembrane region" description="Helical" evidence="7">
    <location>
        <begin position="106"/>
        <end position="124"/>
    </location>
</feature>
<evidence type="ECO:0000256" key="7">
    <source>
        <dbReference type="SAM" id="Phobius"/>
    </source>
</evidence>
<feature type="transmembrane region" description="Helical" evidence="7">
    <location>
        <begin position="130"/>
        <end position="150"/>
    </location>
</feature>
<dbReference type="Proteomes" id="UP001500466">
    <property type="component" value="Unassembled WGS sequence"/>
</dbReference>
<evidence type="ECO:0000313" key="9">
    <source>
        <dbReference type="Proteomes" id="UP001500466"/>
    </source>
</evidence>
<gene>
    <name evidence="8" type="ORF">GCM10023205_83200</name>
</gene>
<dbReference type="Pfam" id="PF02653">
    <property type="entry name" value="BPD_transp_2"/>
    <property type="match status" value="1"/>
</dbReference>
<feature type="region of interest" description="Disordered" evidence="6">
    <location>
        <begin position="374"/>
        <end position="394"/>
    </location>
</feature>
<evidence type="ECO:0000256" key="1">
    <source>
        <dbReference type="ARBA" id="ARBA00004651"/>
    </source>
</evidence>
<sequence length="407" mass="40937">MPDVSSPAAEKPPKGGAAARFSPAAAARTAVFSPVTVSIVAGFVVGAIILASTGAAPPAAYQAIFESAFGSDGIGDTLNKSIPIVGMAVALAIPLRAGLVNLGGDGQLVLGALAAACVGLYSPFPAPVTVVLALLAGVLAGGLWASLAALLENACGVPLLVSSLLLSYPAVSLVSYLIRFQLLEKGSGIPQTEKLPEGVRLPEFAQDGGLGTGISIGIFLVAAAALVFAFVEARTAAGFEVRMTGRGARFSAYAGVDRPRLTLKLMFASGGLAGLVGAITVLGFPFRLVDGALTSPGYTWTGLLAALLAAASPLGTLVAGFFFAALTIGGFGMEQETAVPQQLTSVLQAVIILFLAVRTGVFAKGGWLRRFRPGGRAPDPKAAESPGEAPVDDPVEAAVKAAVEGGR</sequence>
<keyword evidence="4 7" id="KW-1133">Transmembrane helix</keyword>
<feature type="transmembrane region" description="Helical" evidence="7">
    <location>
        <begin position="157"/>
        <end position="178"/>
    </location>
</feature>
<dbReference type="InterPro" id="IPR001851">
    <property type="entry name" value="ABC_transp_permease"/>
</dbReference>
<name>A0ABP9IG42_9ACTN</name>
<organism evidence="8 9">
    <name type="scientific">Yinghuangia aomiensis</name>
    <dbReference type="NCBI Taxonomy" id="676205"/>
    <lineage>
        <taxon>Bacteria</taxon>
        <taxon>Bacillati</taxon>
        <taxon>Actinomycetota</taxon>
        <taxon>Actinomycetes</taxon>
        <taxon>Kitasatosporales</taxon>
        <taxon>Streptomycetaceae</taxon>
        <taxon>Yinghuangia</taxon>
    </lineage>
</organism>
<feature type="transmembrane region" description="Helical" evidence="7">
    <location>
        <begin position="298"/>
        <end position="331"/>
    </location>
</feature>
<dbReference type="PANTHER" id="PTHR47089:SF1">
    <property type="entry name" value="GUANOSINE ABC TRANSPORTER PERMEASE PROTEIN NUPP"/>
    <property type="match status" value="1"/>
</dbReference>
<keyword evidence="9" id="KW-1185">Reference proteome</keyword>
<dbReference type="CDD" id="cd06580">
    <property type="entry name" value="TM_PBP1_transp_TpRbsC_like"/>
    <property type="match status" value="1"/>
</dbReference>
<protein>
    <submittedName>
        <fullName evidence="8">ABC transporter permease</fullName>
    </submittedName>
</protein>
<feature type="transmembrane region" description="Helical" evidence="7">
    <location>
        <begin position="343"/>
        <end position="363"/>
    </location>
</feature>
<comment type="subcellular location">
    <subcellularLocation>
        <location evidence="1">Cell membrane</location>
        <topology evidence="1">Multi-pass membrane protein</topology>
    </subcellularLocation>
</comment>
<reference evidence="9" key="1">
    <citation type="journal article" date="2019" name="Int. J. Syst. Evol. Microbiol.">
        <title>The Global Catalogue of Microorganisms (GCM) 10K type strain sequencing project: providing services to taxonomists for standard genome sequencing and annotation.</title>
        <authorList>
            <consortium name="The Broad Institute Genomics Platform"/>
            <consortium name="The Broad Institute Genome Sequencing Center for Infectious Disease"/>
            <person name="Wu L."/>
            <person name="Ma J."/>
        </authorList>
    </citation>
    <scope>NUCLEOTIDE SEQUENCE [LARGE SCALE GENOMIC DNA]</scope>
    <source>
        <strain evidence="9">JCM 17986</strain>
    </source>
</reference>
<dbReference type="PANTHER" id="PTHR47089">
    <property type="entry name" value="ABC TRANSPORTER, PERMEASE PROTEIN"/>
    <property type="match status" value="1"/>
</dbReference>